<dbReference type="RefSeq" id="WP_109053346.1">
    <property type="nucleotide sequence ID" value="NZ_QDKJ01000003.1"/>
</dbReference>
<keyword evidence="1" id="KW-0963">Cytoplasm</keyword>
<gene>
    <name evidence="4" type="ORF">B4923_05455</name>
</gene>
<name>A0A2U1TY58_9GAMM</name>
<evidence type="ECO:0000256" key="2">
    <source>
        <dbReference type="ARBA" id="ARBA00023016"/>
    </source>
</evidence>
<dbReference type="AlphaFoldDB" id="A0A2U1TY58"/>
<dbReference type="Pfam" id="PF10796">
    <property type="entry name" value="Anti-adapt_IraP"/>
    <property type="match status" value="1"/>
</dbReference>
<dbReference type="OrthoDB" id="6418864at2"/>
<dbReference type="EMBL" id="QDKJ01000003">
    <property type="protein sequence ID" value="PWC14348.1"/>
    <property type="molecule type" value="Genomic_DNA"/>
</dbReference>
<evidence type="ECO:0000313" key="5">
    <source>
        <dbReference type="Proteomes" id="UP000245138"/>
    </source>
</evidence>
<proteinExistence type="predicted"/>
<comment type="caution">
    <text evidence="4">The sequence shown here is derived from an EMBL/GenBank/DDBJ whole genome shotgun (WGS) entry which is preliminary data.</text>
</comment>
<dbReference type="Proteomes" id="UP000245138">
    <property type="component" value="Unassembled WGS sequence"/>
</dbReference>
<reference evidence="4 5" key="1">
    <citation type="submission" date="2018-04" db="EMBL/GenBank/DDBJ databases">
        <title>Brenneria corticis sp.nov.</title>
        <authorList>
            <person name="Li Y."/>
        </authorList>
    </citation>
    <scope>NUCLEOTIDE SEQUENCE [LARGE SCALE GENOMIC DNA]</scope>
    <source>
        <strain evidence="4 5">LMG 27715</strain>
    </source>
</reference>
<keyword evidence="2" id="KW-0346">Stress response</keyword>
<accession>A0A2U1TY58</accession>
<dbReference type="GO" id="GO:0005737">
    <property type="term" value="C:cytoplasm"/>
    <property type="evidence" value="ECO:0007669"/>
    <property type="project" value="InterPro"/>
</dbReference>
<evidence type="ECO:0000256" key="3">
    <source>
        <dbReference type="ARBA" id="ARBA00023054"/>
    </source>
</evidence>
<evidence type="ECO:0000256" key="1">
    <source>
        <dbReference type="ARBA" id="ARBA00022490"/>
    </source>
</evidence>
<sequence length="88" mass="9843">MNNILSHLLIKLAEKEIGEKELSAKVKSLEILVSAIISTLDDEKLNELARKIESELAKETQRAAEHGCLADELLIRNINSITTFSLRD</sequence>
<protein>
    <submittedName>
        <fullName evidence="4">Anti-adapter protein</fullName>
    </submittedName>
</protein>
<evidence type="ECO:0000313" key="4">
    <source>
        <dbReference type="EMBL" id="PWC14348.1"/>
    </source>
</evidence>
<organism evidence="4 5">
    <name type="scientific">Brenneria roseae subsp. americana</name>
    <dbReference type="NCBI Taxonomy" id="1508507"/>
    <lineage>
        <taxon>Bacteria</taxon>
        <taxon>Pseudomonadati</taxon>
        <taxon>Pseudomonadota</taxon>
        <taxon>Gammaproteobacteria</taxon>
        <taxon>Enterobacterales</taxon>
        <taxon>Pectobacteriaceae</taxon>
        <taxon>Brenneria</taxon>
    </lineage>
</organism>
<dbReference type="InterPro" id="IPR019732">
    <property type="entry name" value="SigmaS_Anti-adapt_IraP"/>
</dbReference>
<keyword evidence="5" id="KW-1185">Reference proteome</keyword>
<keyword evidence="3" id="KW-0175">Coiled coil</keyword>